<proteinExistence type="predicted"/>
<dbReference type="PANTHER" id="PTHR34387">
    <property type="entry name" value="SLR1258 PROTEIN"/>
    <property type="match status" value="1"/>
</dbReference>
<dbReference type="Gene3D" id="3.30.110.170">
    <property type="entry name" value="Protein of unknown function (DUF541), domain 1"/>
    <property type="match status" value="1"/>
</dbReference>
<reference evidence="2" key="2">
    <citation type="submission" date="2017-06" db="EMBL/GenBank/DDBJ databases">
        <authorList>
            <person name="Kim H.J."/>
            <person name="Triplett B.A."/>
        </authorList>
    </citation>
    <scope>NUCLEOTIDE SEQUENCE [LARGE SCALE GENOMIC DNA]</scope>
    <source>
        <strain evidence="2">Kingella_eburonensis</strain>
    </source>
</reference>
<dbReference type="STRING" id="1522312.GCA_900177895_00276"/>
<evidence type="ECO:0000313" key="2">
    <source>
        <dbReference type="EMBL" id="SNB84552.1"/>
    </source>
</evidence>
<accession>A0A238HGF0</accession>
<evidence type="ECO:0000313" key="3">
    <source>
        <dbReference type="Proteomes" id="UP000215450"/>
    </source>
</evidence>
<evidence type="ECO:0000313" key="1">
    <source>
        <dbReference type="EMBL" id="SMQ12728.1"/>
    </source>
</evidence>
<reference evidence="1" key="1">
    <citation type="submission" date="2017-05" db="EMBL/GenBank/DDBJ databases">
        <authorList>
            <person name="Song R."/>
            <person name="Chenine A.L."/>
            <person name="Ruprecht R.M."/>
        </authorList>
    </citation>
    <scope>NUCLEOTIDE SEQUENCE</scope>
    <source>
        <strain evidence="1">Kingella_eburonensis</strain>
    </source>
</reference>
<dbReference type="InterPro" id="IPR007497">
    <property type="entry name" value="SIMPL/DUF541"/>
</dbReference>
<organism evidence="1">
    <name type="scientific">Kingella negevensis</name>
    <dbReference type="NCBI Taxonomy" id="1522312"/>
    <lineage>
        <taxon>Bacteria</taxon>
        <taxon>Pseudomonadati</taxon>
        <taxon>Pseudomonadota</taxon>
        <taxon>Betaproteobacteria</taxon>
        <taxon>Neisseriales</taxon>
        <taxon>Neisseriaceae</taxon>
        <taxon>Kingella</taxon>
    </lineage>
</organism>
<dbReference type="EMBL" id="FXUV02000087">
    <property type="protein sequence ID" value="SNB84552.1"/>
    <property type="molecule type" value="Genomic_DNA"/>
</dbReference>
<sequence length="263" mass="29314">MCGANLDIMNEQFSGCLKIFTYLFILKDKIMKKFLLTTALSAMIAQPVFAEELHYNIVEFYESASVSVPNDTMNIVLRVQETGKSRNDVSNKVSRRVNAVLAKAKANHAFEVESGNRSVYPEYGEKRTITNWTDSADIRVKSTDFDALSKLAAETQDVAMLENVSFSVSPEKRAAAVEQSSEQALKAFQTRAKSVSNSLGFSSYKIVRVQLNQSFENMDGVMNYSAPMEASLRMVKVQSNDVMNTSPGMQEIRQTVHGSVQMQ</sequence>
<dbReference type="PANTHER" id="PTHR34387:SF1">
    <property type="entry name" value="PERIPLASMIC IMMUNOGENIC PROTEIN"/>
    <property type="match status" value="1"/>
</dbReference>
<dbReference type="EMBL" id="FXUV01000030">
    <property type="protein sequence ID" value="SMQ12728.1"/>
    <property type="molecule type" value="Genomic_DNA"/>
</dbReference>
<dbReference type="Proteomes" id="UP000215450">
    <property type="component" value="Unassembled WGS sequence"/>
</dbReference>
<dbReference type="Pfam" id="PF04402">
    <property type="entry name" value="SIMPL"/>
    <property type="match status" value="1"/>
</dbReference>
<keyword evidence="3" id="KW-1185">Reference proteome</keyword>
<dbReference type="Gene3D" id="3.30.70.2970">
    <property type="entry name" value="Protein of unknown function (DUF541), domain 2"/>
    <property type="match status" value="1"/>
</dbReference>
<evidence type="ECO:0008006" key="4">
    <source>
        <dbReference type="Google" id="ProtNLM"/>
    </source>
</evidence>
<protein>
    <recommendedName>
        <fullName evidence="4">Oxidative stress defense protein</fullName>
    </recommendedName>
</protein>
<dbReference type="InterPro" id="IPR052022">
    <property type="entry name" value="26kDa_periplasmic_antigen"/>
</dbReference>
<name>A0A238HGF0_9NEIS</name>
<reference evidence="3" key="3">
    <citation type="submission" date="2017-06" db="EMBL/GenBank/DDBJ databases">
        <authorList>
            <person name="Laurent S."/>
        </authorList>
    </citation>
    <scope>NUCLEOTIDE SEQUENCE [LARGE SCALE GENOMIC DNA]</scope>
</reference>
<dbReference type="AlphaFoldDB" id="A0A238HGF0"/>
<dbReference type="GO" id="GO:0006974">
    <property type="term" value="P:DNA damage response"/>
    <property type="evidence" value="ECO:0007669"/>
    <property type="project" value="TreeGrafter"/>
</dbReference>
<gene>
    <name evidence="1" type="ORF">KEBURONENSIS_00304</name>
    <name evidence="2" type="ORF">KEBURONENSIS_00654</name>
</gene>